<feature type="signal peptide" evidence="1">
    <location>
        <begin position="1"/>
        <end position="18"/>
    </location>
</feature>
<reference evidence="2" key="1">
    <citation type="submission" date="2016-07" db="EMBL/GenBank/DDBJ databases">
        <title>De novo transcriptome assembly of four accessions of the metal hyperaccumulator plant Noccaea caerulescens.</title>
        <authorList>
            <person name="Blande D."/>
            <person name="Halimaa P."/>
            <person name="Tervahauta A.I."/>
            <person name="Aarts M.G."/>
            <person name="Karenlampi S.O."/>
        </authorList>
    </citation>
    <scope>NUCLEOTIDE SEQUENCE</scope>
</reference>
<proteinExistence type="predicted"/>
<name>A0A1J3IWM4_NOCCA</name>
<evidence type="ECO:0000313" key="2">
    <source>
        <dbReference type="EMBL" id="JAU84755.1"/>
    </source>
</evidence>
<organism evidence="2">
    <name type="scientific">Noccaea caerulescens</name>
    <name type="common">Alpine penny-cress</name>
    <name type="synonym">Thlaspi caerulescens</name>
    <dbReference type="NCBI Taxonomy" id="107243"/>
    <lineage>
        <taxon>Eukaryota</taxon>
        <taxon>Viridiplantae</taxon>
        <taxon>Streptophyta</taxon>
        <taxon>Embryophyta</taxon>
        <taxon>Tracheophyta</taxon>
        <taxon>Spermatophyta</taxon>
        <taxon>Magnoliopsida</taxon>
        <taxon>eudicotyledons</taxon>
        <taxon>Gunneridae</taxon>
        <taxon>Pentapetalae</taxon>
        <taxon>rosids</taxon>
        <taxon>malvids</taxon>
        <taxon>Brassicales</taxon>
        <taxon>Brassicaceae</taxon>
        <taxon>Coluteocarpeae</taxon>
        <taxon>Noccaea</taxon>
    </lineage>
</organism>
<dbReference type="EMBL" id="GEVM01021183">
    <property type="protein sequence ID" value="JAU84755.1"/>
    <property type="molecule type" value="Transcribed_RNA"/>
</dbReference>
<evidence type="ECO:0008006" key="3">
    <source>
        <dbReference type="Google" id="ProtNLM"/>
    </source>
</evidence>
<dbReference type="AlphaFoldDB" id="A0A1J3IWM4"/>
<keyword evidence="1" id="KW-0732">Signal</keyword>
<evidence type="ECO:0000256" key="1">
    <source>
        <dbReference type="SAM" id="SignalP"/>
    </source>
</evidence>
<accession>A0A1J3IWM4</accession>
<gene>
    <name evidence="2" type="ORF">MP_TR8341_c3_g1_i1_g.26597</name>
</gene>
<protein>
    <recommendedName>
        <fullName evidence="3">Secreted protein</fullName>
    </recommendedName>
</protein>
<sequence>MILLLLRFSLLFVSCVHRETLSVSQEYEAPGMLNYIRHFEVYTLVQFSSPRFNLIYCDLQYISSLHAAGVDSG</sequence>
<feature type="chain" id="PRO_5009623572" description="Secreted protein" evidence="1">
    <location>
        <begin position="19"/>
        <end position="73"/>
    </location>
</feature>